<sequence>MISSPTVRAQEDPYNDLYTAEVPFHGGPYLIAQGLTERSAYTVSLVLRSVFGPGGESLPSAYRRDARVLAQVLLGLSDSVLVRAGLRRGVTAPASVREEVFVPGEPALVALRNAVTFDEAALAAVAPAQALRLLDDLSVPPGGHVLTTEIGSDPGLILTPLLAASGGVIVANPAELATTLRHYLLVLAGAHDCQPTLARLVRENALHEASALLVHCGARLLQPATLPAQDPQISRARFAFADDKVLDLAVIADDLSDYDDHDPYGFWNAAGLVQRVQDLIDAPGDALEEDARCLRLIVNQGLGRASTFGLREPSRPGPVLATTVDDLKVMAELDGTDPLFLWRFAQADNKLYADAQFVHSFSKLDNYGLYRDHDYSYYLSDGPKPTGVMVNPDFSEALRIEAHRRHDHHVVASPHRPALVPVVALYGVDTAPIYRTHPSVPERELLVETAGLHVWVGGSEVETTGELESFQSMVLEAVAYWAWQLSLTAPGALRALADDHRGRLQITMSFDDLDRWQDALTGHPIHDEEEKPRIAWKAGSKGRLHLELLARGASTLLQEEGNNADRAIVRALTEAAAERWQGELDTDVLVERIAPYGHKKMLHGGISPMLLRPGPLPAARLVQPAVSAVVLDELGEWIGAQGIRQGAIPEDQRLKVLNKAVGHYFQRIQEGIAKLSPDNLMSELMARHEALIRDEALQDRILPARLACFGASSQPARELAEDSRRRVAAAQASRFLIEYTAATPPSGDKPLTLDTYDTLVAIAAELISRSTLSDAIRHDFSLVQLSLLESGRLGVSRGDRFETGTNALALARAQSVMRGLAQDPLAPQARQTTAPSAQVEQAMLAEFGFTLTDLAQGLGEIIALGDDACESEPFVLPVAQVKQRVQSHLGWAEDTVHAFLDRLTLRPRPEFLSVNADAWPWRYNREWSYARRPLVRMTLADGDLLAWAPRHVWSTGPYWAELVYSGRLKATSATMKKLLGSIRQEHNKDFEKQAQQALAQAGCPITAHSVAKIAGRRLMSPQGHDLGDIDAVGINPKRRKIFVVEAKDFEMARNPSELANEADALLRGDKSATVKIARRAQWIRNHLALTLNQFTGTRDTHGWSVIPVVATSRDLMASRVLASDVPVVAIDGLPAWAEVQMRSQAARRRKR</sequence>
<dbReference type="AlphaFoldDB" id="A0A239NVJ5"/>
<evidence type="ECO:0000313" key="2">
    <source>
        <dbReference type="Proteomes" id="UP000198280"/>
    </source>
</evidence>
<evidence type="ECO:0000313" key="1">
    <source>
        <dbReference type="EMBL" id="SNT58458.1"/>
    </source>
</evidence>
<reference evidence="1 2" key="1">
    <citation type="submission" date="2017-06" db="EMBL/GenBank/DDBJ databases">
        <authorList>
            <person name="Kim H.J."/>
            <person name="Triplett B.A."/>
        </authorList>
    </citation>
    <scope>NUCLEOTIDE SEQUENCE [LARGE SCALE GENOMIC DNA]</scope>
    <source>
        <strain evidence="1 2">CGMCC 4.1858</strain>
    </source>
</reference>
<proteinExistence type="predicted"/>
<protein>
    <submittedName>
        <fullName evidence="1">Uncharacterized protein</fullName>
    </submittedName>
</protein>
<organism evidence="1 2">
    <name type="scientific">Actinacidiphila glaucinigra</name>
    <dbReference type="NCBI Taxonomy" id="235986"/>
    <lineage>
        <taxon>Bacteria</taxon>
        <taxon>Bacillati</taxon>
        <taxon>Actinomycetota</taxon>
        <taxon>Actinomycetes</taxon>
        <taxon>Kitasatosporales</taxon>
        <taxon>Streptomycetaceae</taxon>
        <taxon>Actinacidiphila</taxon>
    </lineage>
</organism>
<gene>
    <name evidence="1" type="ORF">SAMN05216252_14921</name>
</gene>
<dbReference type="Proteomes" id="UP000198280">
    <property type="component" value="Unassembled WGS sequence"/>
</dbReference>
<keyword evidence="2" id="KW-1185">Reference proteome</keyword>
<accession>A0A239NVJ5</accession>
<dbReference type="EMBL" id="FZOF01000049">
    <property type="protein sequence ID" value="SNT58458.1"/>
    <property type="molecule type" value="Genomic_DNA"/>
</dbReference>
<name>A0A239NVJ5_9ACTN</name>